<evidence type="ECO:0000256" key="6">
    <source>
        <dbReference type="ARBA" id="ARBA00022777"/>
    </source>
</evidence>
<protein>
    <recommendedName>
        <fullName evidence="2">histidine kinase</fullName>
        <ecNumber evidence="2">2.7.13.3</ecNumber>
    </recommendedName>
</protein>
<keyword evidence="9" id="KW-0812">Transmembrane</keyword>
<dbReference type="Pfam" id="PF07730">
    <property type="entry name" value="HisKA_3"/>
    <property type="match status" value="1"/>
</dbReference>
<evidence type="ECO:0000259" key="10">
    <source>
        <dbReference type="Pfam" id="PF02518"/>
    </source>
</evidence>
<proteinExistence type="predicted"/>
<dbReference type="InterPro" id="IPR003594">
    <property type="entry name" value="HATPase_dom"/>
</dbReference>
<dbReference type="InterPro" id="IPR019734">
    <property type="entry name" value="TPR_rpt"/>
</dbReference>
<feature type="transmembrane region" description="Helical" evidence="9">
    <location>
        <begin position="468"/>
        <end position="489"/>
    </location>
</feature>
<dbReference type="InterPro" id="IPR050482">
    <property type="entry name" value="Sensor_HK_TwoCompSys"/>
</dbReference>
<keyword evidence="9" id="KW-1133">Transmembrane helix</keyword>
<gene>
    <name evidence="12" type="ORF">GJR95_36210</name>
</gene>
<dbReference type="AlphaFoldDB" id="A0A6P1W3V5"/>
<dbReference type="InterPro" id="IPR011990">
    <property type="entry name" value="TPR-like_helical_dom_sf"/>
</dbReference>
<dbReference type="GO" id="GO:0016020">
    <property type="term" value="C:membrane"/>
    <property type="evidence" value="ECO:0007669"/>
    <property type="project" value="InterPro"/>
</dbReference>
<evidence type="ECO:0000256" key="8">
    <source>
        <dbReference type="ARBA" id="ARBA00023012"/>
    </source>
</evidence>
<keyword evidence="4" id="KW-0808">Transferase</keyword>
<dbReference type="Gene3D" id="1.25.40.10">
    <property type="entry name" value="Tetratricopeptide repeat domain"/>
    <property type="match status" value="2"/>
</dbReference>
<sequence length="708" mass="80415">MIVHAWSRLDLTHLVSTMKPFLTLMLLMGWLAISGSLQAQSYDTPPFNFDRSTDGVYVDSLLHATRVRLAGLDRLRPTPTVDTARMEYLHFLGYVHYSGRANRDSVLVVANHLLRLAVRKKNVKFQIKALLQIERYYREVASNYPQAIQVNYDLLSLVETGPDKFDLYFWRIYRNLGHISNMIGEYGEAVTYLQKSIAWFGRDKKIDPIHLSDLHRSLASAYKGQQQINKAEAHFLLAWNLLNQQPSVPVSNKAFLTNAIGQVYNSQQKFTQAIQYLTQSVAYWGQLNAPLPQADALADLSLAYLGLCRYSEAIAAAQDALVKNQKVYAPRLTAYSVLVSAYEQQQDWKSAFMYQRLYEATKSEAQQAINQTESLRTKAKFDRDRLETAYRQERLLQQQRYQNLAKQAEIDRLSSSFKTNELRRLAQTNALKNQLERQQLTAGAAQKQALQQATIKQLKIDQQATERILLLVGIVLSSVVGLLLLYYSFKLRRTNVALRAKNSEIQLALIKGQTLERKRVATELHDRVSSLLGATKMTFQTIDSAVLPPRDKKLYENSLDLLTDAATQVRELSHNLIPDQLLQQDLSVSLMGLVKKLNQVGKTEFMLNGESFDKRPLTQEVKFNLYVICLELCTNILRHANAQMAHIELVWQDTSVVIHVSDDGVGLNDTLQDGFGLANIRERAETIGAQFRMESDQRGGTKASILLP</sequence>
<dbReference type="Pfam" id="PF02518">
    <property type="entry name" value="HATPase_c"/>
    <property type="match status" value="1"/>
</dbReference>
<dbReference type="EMBL" id="CP045997">
    <property type="protein sequence ID" value="QHW00132.1"/>
    <property type="molecule type" value="Genomic_DNA"/>
</dbReference>
<keyword evidence="6" id="KW-0418">Kinase</keyword>
<accession>A0A6P1W3V5</accession>
<dbReference type="GO" id="GO:0000155">
    <property type="term" value="F:phosphorelay sensor kinase activity"/>
    <property type="evidence" value="ECO:0007669"/>
    <property type="project" value="InterPro"/>
</dbReference>
<keyword evidence="8" id="KW-0902">Two-component regulatory system</keyword>
<evidence type="ECO:0000313" key="12">
    <source>
        <dbReference type="EMBL" id="QHW00132.1"/>
    </source>
</evidence>
<evidence type="ECO:0000313" key="13">
    <source>
        <dbReference type="Proteomes" id="UP000464577"/>
    </source>
</evidence>
<dbReference type="Gene3D" id="3.30.565.10">
    <property type="entry name" value="Histidine kinase-like ATPase, C-terminal domain"/>
    <property type="match status" value="1"/>
</dbReference>
<name>A0A6P1W3V5_9BACT</name>
<dbReference type="GO" id="GO:0005524">
    <property type="term" value="F:ATP binding"/>
    <property type="evidence" value="ECO:0007669"/>
    <property type="project" value="UniProtKB-KW"/>
</dbReference>
<keyword evidence="5" id="KW-0547">Nucleotide-binding</keyword>
<reference evidence="12 13" key="1">
    <citation type="submission" date="2019-11" db="EMBL/GenBank/DDBJ databases">
        <title>Spirosoma endbachense sp. nov., isolated from a natural salt meadow.</title>
        <authorList>
            <person name="Rojas J."/>
            <person name="Ambika Manirajan B."/>
            <person name="Ratering S."/>
            <person name="Suarez C."/>
            <person name="Geissler-Plaum R."/>
            <person name="Schnell S."/>
        </authorList>
    </citation>
    <scope>NUCLEOTIDE SEQUENCE [LARGE SCALE GENOMIC DNA]</scope>
    <source>
        <strain evidence="12 13">I-24</strain>
    </source>
</reference>
<comment type="catalytic activity">
    <reaction evidence="1">
        <text>ATP + protein L-histidine = ADP + protein N-phospho-L-histidine.</text>
        <dbReference type="EC" id="2.7.13.3"/>
    </reaction>
</comment>
<keyword evidence="3" id="KW-0597">Phosphoprotein</keyword>
<keyword evidence="13" id="KW-1185">Reference proteome</keyword>
<keyword evidence="9" id="KW-0472">Membrane</keyword>
<dbReference type="Proteomes" id="UP000464577">
    <property type="component" value="Chromosome"/>
</dbReference>
<evidence type="ECO:0000256" key="5">
    <source>
        <dbReference type="ARBA" id="ARBA00022741"/>
    </source>
</evidence>
<dbReference type="SUPFAM" id="SSF48452">
    <property type="entry name" value="TPR-like"/>
    <property type="match status" value="2"/>
</dbReference>
<dbReference type="InterPro" id="IPR011712">
    <property type="entry name" value="Sig_transdc_His_kin_sub3_dim/P"/>
</dbReference>
<dbReference type="CDD" id="cd16917">
    <property type="entry name" value="HATPase_UhpB-NarQ-NarX-like"/>
    <property type="match status" value="1"/>
</dbReference>
<dbReference type="Gene3D" id="1.20.5.1930">
    <property type="match status" value="1"/>
</dbReference>
<evidence type="ECO:0000256" key="9">
    <source>
        <dbReference type="SAM" id="Phobius"/>
    </source>
</evidence>
<evidence type="ECO:0000256" key="4">
    <source>
        <dbReference type="ARBA" id="ARBA00022679"/>
    </source>
</evidence>
<feature type="domain" description="Signal transduction histidine kinase subgroup 3 dimerisation and phosphoacceptor" evidence="11">
    <location>
        <begin position="516"/>
        <end position="581"/>
    </location>
</feature>
<keyword evidence="7" id="KW-0067">ATP-binding</keyword>
<evidence type="ECO:0000256" key="7">
    <source>
        <dbReference type="ARBA" id="ARBA00022840"/>
    </source>
</evidence>
<evidence type="ECO:0000256" key="3">
    <source>
        <dbReference type="ARBA" id="ARBA00022553"/>
    </source>
</evidence>
<feature type="domain" description="Histidine kinase/HSP90-like ATPase" evidence="10">
    <location>
        <begin position="625"/>
        <end position="708"/>
    </location>
</feature>
<dbReference type="KEGG" id="senf:GJR95_36210"/>
<dbReference type="SUPFAM" id="SSF55874">
    <property type="entry name" value="ATPase domain of HSP90 chaperone/DNA topoisomerase II/histidine kinase"/>
    <property type="match status" value="1"/>
</dbReference>
<dbReference type="InterPro" id="IPR036890">
    <property type="entry name" value="HATPase_C_sf"/>
</dbReference>
<dbReference type="GO" id="GO:0046983">
    <property type="term" value="F:protein dimerization activity"/>
    <property type="evidence" value="ECO:0007669"/>
    <property type="project" value="InterPro"/>
</dbReference>
<evidence type="ECO:0000256" key="2">
    <source>
        <dbReference type="ARBA" id="ARBA00012438"/>
    </source>
</evidence>
<evidence type="ECO:0000259" key="11">
    <source>
        <dbReference type="Pfam" id="PF07730"/>
    </source>
</evidence>
<dbReference type="EC" id="2.7.13.3" evidence="2"/>
<organism evidence="12 13">
    <name type="scientific">Spirosoma endbachense</name>
    <dbReference type="NCBI Taxonomy" id="2666025"/>
    <lineage>
        <taxon>Bacteria</taxon>
        <taxon>Pseudomonadati</taxon>
        <taxon>Bacteroidota</taxon>
        <taxon>Cytophagia</taxon>
        <taxon>Cytophagales</taxon>
        <taxon>Cytophagaceae</taxon>
        <taxon>Spirosoma</taxon>
    </lineage>
</organism>
<dbReference type="PANTHER" id="PTHR24421">
    <property type="entry name" value="NITRATE/NITRITE SENSOR PROTEIN NARX-RELATED"/>
    <property type="match status" value="1"/>
</dbReference>
<dbReference type="PANTHER" id="PTHR24421:SF10">
    <property type="entry name" value="NITRATE_NITRITE SENSOR PROTEIN NARQ"/>
    <property type="match status" value="1"/>
</dbReference>
<evidence type="ECO:0000256" key="1">
    <source>
        <dbReference type="ARBA" id="ARBA00000085"/>
    </source>
</evidence>
<dbReference type="SMART" id="SM00028">
    <property type="entry name" value="TPR"/>
    <property type="match status" value="4"/>
</dbReference>